<name>A0A7W0CK92_9ACTN</name>
<evidence type="ECO:0000313" key="2">
    <source>
        <dbReference type="Proteomes" id="UP000530928"/>
    </source>
</evidence>
<organism evidence="1 2">
    <name type="scientific">Nonomuraea soli</name>
    <dbReference type="NCBI Taxonomy" id="1032476"/>
    <lineage>
        <taxon>Bacteria</taxon>
        <taxon>Bacillati</taxon>
        <taxon>Actinomycetota</taxon>
        <taxon>Actinomycetes</taxon>
        <taxon>Streptosporangiales</taxon>
        <taxon>Streptosporangiaceae</taxon>
        <taxon>Nonomuraea</taxon>
    </lineage>
</organism>
<gene>
    <name evidence="1" type="ORF">HNR30_003859</name>
</gene>
<reference evidence="1 2" key="1">
    <citation type="submission" date="2020-07" db="EMBL/GenBank/DDBJ databases">
        <title>Genomic Encyclopedia of Type Strains, Phase IV (KMG-IV): sequencing the most valuable type-strain genomes for metagenomic binning, comparative biology and taxonomic classification.</title>
        <authorList>
            <person name="Goeker M."/>
        </authorList>
    </citation>
    <scope>NUCLEOTIDE SEQUENCE [LARGE SCALE GENOMIC DNA]</scope>
    <source>
        <strain evidence="1 2">DSM 45533</strain>
    </source>
</reference>
<proteinExistence type="predicted"/>
<dbReference type="RefSeq" id="WP_181611271.1">
    <property type="nucleotide sequence ID" value="NZ_BAABAM010000003.1"/>
</dbReference>
<dbReference type="Proteomes" id="UP000530928">
    <property type="component" value="Unassembled WGS sequence"/>
</dbReference>
<sequence>MPPPEVEEMQGKAKKLRDFADHVEKLVDEVRDYAGKMDWSGPLTDRVRGEIGTWRTRCSETAGKIRDEAERLDKAATDLLNQK</sequence>
<dbReference type="EMBL" id="JACDUR010000004">
    <property type="protein sequence ID" value="MBA2892505.1"/>
    <property type="molecule type" value="Genomic_DNA"/>
</dbReference>
<evidence type="ECO:0000313" key="1">
    <source>
        <dbReference type="EMBL" id="MBA2892505.1"/>
    </source>
</evidence>
<accession>A0A7W0CK92</accession>
<protein>
    <submittedName>
        <fullName evidence="1">Uncharacterized coiled-coil DUF342 family protein</fullName>
    </submittedName>
</protein>
<keyword evidence="2" id="KW-1185">Reference proteome</keyword>
<dbReference type="AlphaFoldDB" id="A0A7W0CK92"/>
<comment type="caution">
    <text evidence="1">The sequence shown here is derived from an EMBL/GenBank/DDBJ whole genome shotgun (WGS) entry which is preliminary data.</text>
</comment>